<evidence type="ECO:0000259" key="2">
    <source>
        <dbReference type="Pfam" id="PF13454"/>
    </source>
</evidence>
<keyword evidence="1" id="KW-0472">Membrane</keyword>
<gene>
    <name evidence="3" type="ORF">ACFSYJ_33655</name>
</gene>
<evidence type="ECO:0000256" key="1">
    <source>
        <dbReference type="SAM" id="Phobius"/>
    </source>
</evidence>
<protein>
    <submittedName>
        <fullName evidence="3">FAD/NAD(P)-binding protein</fullName>
    </submittedName>
</protein>
<dbReference type="Pfam" id="PF13454">
    <property type="entry name" value="NAD_binding_9"/>
    <property type="match status" value="1"/>
</dbReference>
<feature type="domain" description="FAD-dependent urate hydroxylase HpyO/Asp monooxygenase CreE-like FAD/NAD(P)-binding" evidence="2">
    <location>
        <begin position="9"/>
        <end position="158"/>
    </location>
</feature>
<comment type="caution">
    <text evidence="3">The sequence shown here is derived from an EMBL/GenBank/DDBJ whole genome shotgun (WGS) entry which is preliminary data.</text>
</comment>
<dbReference type="InterPro" id="IPR036188">
    <property type="entry name" value="FAD/NAD-bd_sf"/>
</dbReference>
<keyword evidence="1" id="KW-1133">Transmembrane helix</keyword>
<dbReference type="EMBL" id="JBHUKU010000021">
    <property type="protein sequence ID" value="MFD2463602.1"/>
    <property type="molecule type" value="Genomic_DNA"/>
</dbReference>
<dbReference type="RefSeq" id="WP_345400676.1">
    <property type="nucleotide sequence ID" value="NZ_BAABHG010000011.1"/>
</dbReference>
<evidence type="ECO:0000313" key="3">
    <source>
        <dbReference type="EMBL" id="MFD2463602.1"/>
    </source>
</evidence>
<dbReference type="PANTHER" id="PTHR40254:SF1">
    <property type="entry name" value="BLR0577 PROTEIN"/>
    <property type="match status" value="1"/>
</dbReference>
<feature type="transmembrane region" description="Helical" evidence="1">
    <location>
        <begin position="6"/>
        <end position="26"/>
    </location>
</feature>
<evidence type="ECO:0000313" key="4">
    <source>
        <dbReference type="Proteomes" id="UP001597419"/>
    </source>
</evidence>
<dbReference type="PANTHER" id="PTHR40254">
    <property type="entry name" value="BLR0577 PROTEIN"/>
    <property type="match status" value="1"/>
</dbReference>
<dbReference type="SUPFAM" id="SSF51905">
    <property type="entry name" value="FAD/NAD(P)-binding domain"/>
    <property type="match status" value="2"/>
</dbReference>
<dbReference type="InterPro" id="IPR052189">
    <property type="entry name" value="L-asp_N-monooxygenase_NS-form"/>
</dbReference>
<reference evidence="4" key="1">
    <citation type="journal article" date="2019" name="Int. J. Syst. Evol. Microbiol.">
        <title>The Global Catalogue of Microorganisms (GCM) 10K type strain sequencing project: providing services to taxonomists for standard genome sequencing and annotation.</title>
        <authorList>
            <consortium name="The Broad Institute Genomics Platform"/>
            <consortium name="The Broad Institute Genome Sequencing Center for Infectious Disease"/>
            <person name="Wu L."/>
            <person name="Ma J."/>
        </authorList>
    </citation>
    <scope>NUCLEOTIDE SEQUENCE [LARGE SCALE GENOMIC DNA]</scope>
    <source>
        <strain evidence="4">CGMCC 4.7643</strain>
    </source>
</reference>
<dbReference type="InterPro" id="IPR038732">
    <property type="entry name" value="HpyO/CreE_NAD-binding"/>
</dbReference>
<keyword evidence="1" id="KW-0812">Transmembrane</keyword>
<proteinExistence type="predicted"/>
<dbReference type="Proteomes" id="UP001597419">
    <property type="component" value="Unassembled WGS sequence"/>
</dbReference>
<dbReference type="Gene3D" id="3.50.50.60">
    <property type="entry name" value="FAD/NAD(P)-binding domain"/>
    <property type="match status" value="1"/>
</dbReference>
<name>A0ABW5GRT7_9PSEU</name>
<organism evidence="3 4">
    <name type="scientific">Amycolatopsis samaneae</name>
    <dbReference type="NCBI Taxonomy" id="664691"/>
    <lineage>
        <taxon>Bacteria</taxon>
        <taxon>Bacillati</taxon>
        <taxon>Actinomycetota</taxon>
        <taxon>Actinomycetes</taxon>
        <taxon>Pseudonocardiales</taxon>
        <taxon>Pseudonocardiaceae</taxon>
        <taxon>Amycolatopsis</taxon>
    </lineage>
</organism>
<accession>A0ABW5GRT7</accession>
<sequence length="446" mass="47125">MRTAESTVAIVGAGAAGVLTALRLLAVATRTGRRIDPVLVDPAGEIGHGTAFRTHEPAHLLNTPAGKLGADPADPGGFARWCGETLGRPVGPEEFLPRRLFGDYLGALLDVTARRGGAHLDYVRERVVRLTRSGPGVTLELASGSQFTASAAVLAVGAGAPDTGWAPRALRESPRFVADPWARGLTAPGDEDVLFVGTGLTMTDLAVQLDRPHRTMYAVSRTGLLPRVHALRPGTPAAAPDLSGLDLDEVWRAVSAGRGWRAAVDRLRPVVPEIWRGLSPAEQRRFLDEKARYWNVLRHRMPPAVADRLRRIRRDGRLRLYTGEVTGAVEDRAGLCVELSGGRVLRAGLVVNCTGPNPDPRSGGRLVPGLFEDGLAMPGPHGLGIDTAADGRVLARTGPHAPLWTLGAPRVGGLWESTAIPEIRDQAGTLAAAVLAHVAVPAAVTA</sequence>
<keyword evidence="4" id="KW-1185">Reference proteome</keyword>